<dbReference type="Gene3D" id="1.20.58.400">
    <property type="entry name" value="t-snare proteins"/>
    <property type="match status" value="1"/>
</dbReference>
<keyword evidence="3 10" id="KW-0812">Transmembrane</keyword>
<dbReference type="Proteomes" id="UP001281761">
    <property type="component" value="Unassembled WGS sequence"/>
</dbReference>
<protein>
    <submittedName>
        <fullName evidence="12">Vesicle transport through interaction with t-SNAREs 1</fullName>
    </submittedName>
</protein>
<dbReference type="InterPro" id="IPR007705">
    <property type="entry name" value="Vesicle_trsprt_v-SNARE_N"/>
</dbReference>
<comment type="caution">
    <text evidence="12">The sequence shown here is derived from an EMBL/GenBank/DDBJ whole genome shotgun (WGS) entry which is preliminary data.</text>
</comment>
<sequence>MNVASKSDWDLYCSEIEVIFKRLKILVEDVPSNTGQERLSLISRITTQFNELDQLIGTLHSILSEVPANKRKRGSEQIQSFENDLSSLRQKVAESGKQFNDTPEMRAALFGTQGGTSATNGRQFLNASNQTALLEEGTSMLDDSVRLTSESIDVASSTLLEMRRQGDVITHARGVNREIGENLGTASRLLRGMLTRAKRNKVITICLIVVIILTIVTILVVIIKKISKGK</sequence>
<evidence type="ECO:0000256" key="8">
    <source>
        <dbReference type="ARBA" id="ARBA00046280"/>
    </source>
</evidence>
<comment type="similarity">
    <text evidence="1">Belongs to the VTI1 family.</text>
</comment>
<evidence type="ECO:0000256" key="3">
    <source>
        <dbReference type="ARBA" id="ARBA00022692"/>
    </source>
</evidence>
<evidence type="ECO:0000256" key="6">
    <source>
        <dbReference type="ARBA" id="ARBA00023054"/>
    </source>
</evidence>
<feature type="transmembrane region" description="Helical" evidence="10">
    <location>
        <begin position="202"/>
        <end position="223"/>
    </location>
</feature>
<keyword evidence="7 10" id="KW-0472">Membrane</keyword>
<evidence type="ECO:0000256" key="5">
    <source>
        <dbReference type="ARBA" id="ARBA00022989"/>
    </source>
</evidence>
<reference evidence="12 13" key="1">
    <citation type="journal article" date="2022" name="bioRxiv">
        <title>Genomics of Preaxostyla Flagellates Illuminates Evolutionary Transitions and the Path Towards Mitochondrial Loss.</title>
        <authorList>
            <person name="Novak L.V.F."/>
            <person name="Treitli S.C."/>
            <person name="Pyrih J."/>
            <person name="Halakuc P."/>
            <person name="Pipaliya S.V."/>
            <person name="Vacek V."/>
            <person name="Brzon O."/>
            <person name="Soukal P."/>
            <person name="Eme L."/>
            <person name="Dacks J.B."/>
            <person name="Karnkowska A."/>
            <person name="Elias M."/>
            <person name="Hampl V."/>
        </authorList>
    </citation>
    <scope>NUCLEOTIDE SEQUENCE [LARGE SCALE GENOMIC DNA]</scope>
    <source>
        <strain evidence="12">NAU3</strain>
        <tissue evidence="12">Gut</tissue>
    </source>
</reference>
<name>A0ABQ9YKQ1_9EUKA</name>
<dbReference type="SUPFAM" id="SSF47661">
    <property type="entry name" value="t-snare proteins"/>
    <property type="match status" value="1"/>
</dbReference>
<dbReference type="Pfam" id="PF12352">
    <property type="entry name" value="V-SNARE_C"/>
    <property type="match status" value="1"/>
</dbReference>
<dbReference type="SUPFAM" id="SSF58038">
    <property type="entry name" value="SNARE fusion complex"/>
    <property type="match status" value="1"/>
</dbReference>
<evidence type="ECO:0000313" key="12">
    <source>
        <dbReference type="EMBL" id="KAK2964336.1"/>
    </source>
</evidence>
<dbReference type="InterPro" id="IPR027027">
    <property type="entry name" value="GOSR2/Membrin/Bos1"/>
</dbReference>
<organism evidence="12 13">
    <name type="scientific">Blattamonas nauphoetae</name>
    <dbReference type="NCBI Taxonomy" id="2049346"/>
    <lineage>
        <taxon>Eukaryota</taxon>
        <taxon>Metamonada</taxon>
        <taxon>Preaxostyla</taxon>
        <taxon>Oxymonadida</taxon>
        <taxon>Blattamonas</taxon>
    </lineage>
</organism>
<keyword evidence="13" id="KW-1185">Reference proteome</keyword>
<keyword evidence="5 10" id="KW-1133">Transmembrane helix</keyword>
<accession>A0ABQ9YKQ1</accession>
<evidence type="ECO:0000256" key="1">
    <source>
        <dbReference type="ARBA" id="ARBA00006108"/>
    </source>
</evidence>
<comment type="subcellular location">
    <subcellularLocation>
        <location evidence="8">Endomembrane system</location>
        <topology evidence="8">Single-pass type IV membrane protein</topology>
    </subcellularLocation>
</comment>
<gene>
    <name evidence="12" type="ORF">BLNAU_867</name>
</gene>
<keyword evidence="4" id="KW-0653">Protein transport</keyword>
<evidence type="ECO:0000313" key="13">
    <source>
        <dbReference type="Proteomes" id="UP001281761"/>
    </source>
</evidence>
<evidence type="ECO:0000256" key="2">
    <source>
        <dbReference type="ARBA" id="ARBA00022448"/>
    </source>
</evidence>
<evidence type="ECO:0000256" key="7">
    <source>
        <dbReference type="ARBA" id="ARBA00023136"/>
    </source>
</evidence>
<dbReference type="PANTHER" id="PTHR21230">
    <property type="entry name" value="VESICLE TRANSPORT V-SNARE PROTEIN VTI1-RELATED"/>
    <property type="match status" value="1"/>
</dbReference>
<keyword evidence="6 9" id="KW-0175">Coiled coil</keyword>
<evidence type="ECO:0000259" key="11">
    <source>
        <dbReference type="Pfam" id="PF05008"/>
    </source>
</evidence>
<feature type="coiled-coil region" evidence="9">
    <location>
        <begin position="71"/>
        <end position="98"/>
    </location>
</feature>
<evidence type="ECO:0000256" key="4">
    <source>
        <dbReference type="ARBA" id="ARBA00022927"/>
    </source>
</evidence>
<keyword evidence="2" id="KW-0813">Transport</keyword>
<evidence type="ECO:0000256" key="9">
    <source>
        <dbReference type="SAM" id="Coils"/>
    </source>
</evidence>
<dbReference type="Pfam" id="PF05008">
    <property type="entry name" value="V-SNARE"/>
    <property type="match status" value="1"/>
</dbReference>
<dbReference type="PIRSF" id="PIRSF028865">
    <property type="entry name" value="Membrin-2"/>
    <property type="match status" value="1"/>
</dbReference>
<proteinExistence type="inferred from homology"/>
<dbReference type="InterPro" id="IPR038407">
    <property type="entry name" value="v-SNARE_N_sf"/>
</dbReference>
<dbReference type="InterPro" id="IPR010989">
    <property type="entry name" value="SNARE"/>
</dbReference>
<dbReference type="Gene3D" id="1.20.5.110">
    <property type="match status" value="1"/>
</dbReference>
<dbReference type="EMBL" id="JARBJD010000003">
    <property type="protein sequence ID" value="KAK2964336.1"/>
    <property type="molecule type" value="Genomic_DNA"/>
</dbReference>
<evidence type="ECO:0000256" key="10">
    <source>
        <dbReference type="SAM" id="Phobius"/>
    </source>
</evidence>
<feature type="domain" description="Vesicle transport v-SNARE N-terminal" evidence="11">
    <location>
        <begin position="10"/>
        <end position="93"/>
    </location>
</feature>